<evidence type="ECO:0000313" key="4">
    <source>
        <dbReference type="Proteomes" id="UP000230833"/>
    </source>
</evidence>
<dbReference type="PANTHER" id="PTHR43566:SF1">
    <property type="entry name" value="AAA+ ATPASE DOMAIN-CONTAINING PROTEIN"/>
    <property type="match status" value="1"/>
</dbReference>
<reference evidence="3 4" key="1">
    <citation type="submission" date="2017-09" db="EMBL/GenBank/DDBJ databases">
        <title>Depth-based differentiation of microbial function through sediment-hosted aquifers and enrichment of novel symbionts in the deep terrestrial subsurface.</title>
        <authorList>
            <person name="Probst A.J."/>
            <person name="Ladd B."/>
            <person name="Jarett J.K."/>
            <person name="Geller-Mcgrath D.E."/>
            <person name="Sieber C.M."/>
            <person name="Emerson J.B."/>
            <person name="Anantharaman K."/>
            <person name="Thomas B.C."/>
            <person name="Malmstrom R."/>
            <person name="Stieglmeier M."/>
            <person name="Klingl A."/>
            <person name="Woyke T."/>
            <person name="Ryan C.M."/>
            <person name="Banfield J.F."/>
        </authorList>
    </citation>
    <scope>NUCLEOTIDE SEQUENCE [LARGE SCALE GENOMIC DNA]</scope>
    <source>
        <strain evidence="3">CG10_big_fil_rev_8_21_14_0_10_45_14</strain>
    </source>
</reference>
<dbReference type="GO" id="GO:0003677">
    <property type="term" value="F:DNA binding"/>
    <property type="evidence" value="ECO:0007669"/>
    <property type="project" value="UniProtKB-KW"/>
</dbReference>
<dbReference type="SUPFAM" id="SSF46785">
    <property type="entry name" value="Winged helix' DNA-binding domain"/>
    <property type="match status" value="1"/>
</dbReference>
<evidence type="ECO:0000313" key="3">
    <source>
        <dbReference type="EMBL" id="PIR46696.1"/>
    </source>
</evidence>
<keyword evidence="1" id="KW-0238">DNA-binding</keyword>
<evidence type="ECO:0000259" key="2">
    <source>
        <dbReference type="SMART" id="SM00382"/>
    </source>
</evidence>
<dbReference type="InterPro" id="IPR027417">
    <property type="entry name" value="P-loop_NTPase"/>
</dbReference>
<dbReference type="Pfam" id="PF13635">
    <property type="entry name" value="DUF4143"/>
    <property type="match status" value="1"/>
</dbReference>
<dbReference type="InterPro" id="IPR003593">
    <property type="entry name" value="AAA+_ATPase"/>
</dbReference>
<evidence type="ECO:0000256" key="1">
    <source>
        <dbReference type="ARBA" id="ARBA00023125"/>
    </source>
</evidence>
<dbReference type="SMART" id="SM00382">
    <property type="entry name" value="AAA"/>
    <property type="match status" value="1"/>
</dbReference>
<dbReference type="EMBL" id="PCYL01000032">
    <property type="protein sequence ID" value="PIR46696.1"/>
    <property type="molecule type" value="Genomic_DNA"/>
</dbReference>
<dbReference type="PANTHER" id="PTHR43566">
    <property type="entry name" value="CONSERVED PROTEIN"/>
    <property type="match status" value="1"/>
</dbReference>
<dbReference type="AlphaFoldDB" id="A0A2H0RJU7"/>
<gene>
    <name evidence="3" type="ORF">COV07_03080</name>
</gene>
<sequence>MKIRRLLQIQVEQRLFQGKAVVIYGARQVGKTTMARDILSKFGDDGLYLNADEPEVRSRFREAGAAQIRSLFGAHKVVVIDEAQRIENIGITLKIAVDTLKDVQIIATGSSSFELANNIMEPLTGRVYEFSLHPLSLEEVLPHLNATVGISRALEDRMVLGMYPEVFLQGVAGADLLKTISRTYAYKDILQYEGIRNPELVEKLLIALALQLGNEVSWNELAQTVGANRATVLRYVRILEQAFIIFRLRPYSRNRRKELSKLHKIYFMDIGLRNALIGNLNPLSMRADVGALWENFWIAERRKYLGNHGKDALGYFWRTFRGQEIDYVEEGGGVLTAFECKWNTKENKRVPTDWRLLYPDALYHLITPDSAMTFLKQ</sequence>
<dbReference type="Proteomes" id="UP000230833">
    <property type="component" value="Unassembled WGS sequence"/>
</dbReference>
<dbReference type="InterPro" id="IPR036390">
    <property type="entry name" value="WH_DNA-bd_sf"/>
</dbReference>
<proteinExistence type="predicted"/>
<organism evidence="3 4">
    <name type="scientific">Candidatus Vogelbacteria bacterium CG10_big_fil_rev_8_21_14_0_10_45_14</name>
    <dbReference type="NCBI Taxonomy" id="1975042"/>
    <lineage>
        <taxon>Bacteria</taxon>
        <taxon>Candidatus Vogeliibacteriota</taxon>
    </lineage>
</organism>
<dbReference type="SUPFAM" id="SSF52540">
    <property type="entry name" value="P-loop containing nucleoside triphosphate hydrolases"/>
    <property type="match status" value="1"/>
</dbReference>
<dbReference type="Gene3D" id="3.40.50.300">
    <property type="entry name" value="P-loop containing nucleotide triphosphate hydrolases"/>
    <property type="match status" value="1"/>
</dbReference>
<accession>A0A2H0RJU7</accession>
<dbReference type="InterPro" id="IPR041682">
    <property type="entry name" value="AAA_14"/>
</dbReference>
<name>A0A2H0RJU7_9BACT</name>
<dbReference type="Pfam" id="PF13173">
    <property type="entry name" value="AAA_14"/>
    <property type="match status" value="1"/>
</dbReference>
<feature type="domain" description="AAA+ ATPase" evidence="2">
    <location>
        <begin position="17"/>
        <end position="133"/>
    </location>
</feature>
<dbReference type="InterPro" id="IPR025420">
    <property type="entry name" value="DUF4143"/>
</dbReference>
<protein>
    <submittedName>
        <fullName evidence="3">ATPase</fullName>
    </submittedName>
</protein>
<comment type="caution">
    <text evidence="3">The sequence shown here is derived from an EMBL/GenBank/DDBJ whole genome shotgun (WGS) entry which is preliminary data.</text>
</comment>